<organism evidence="8 9">
    <name type="scientific">Phlyctema vagabunda</name>
    <dbReference type="NCBI Taxonomy" id="108571"/>
    <lineage>
        <taxon>Eukaryota</taxon>
        <taxon>Fungi</taxon>
        <taxon>Dikarya</taxon>
        <taxon>Ascomycota</taxon>
        <taxon>Pezizomycotina</taxon>
        <taxon>Leotiomycetes</taxon>
        <taxon>Helotiales</taxon>
        <taxon>Dermateaceae</taxon>
        <taxon>Phlyctema</taxon>
    </lineage>
</organism>
<dbReference type="EMBL" id="JBFCZG010000002">
    <property type="protein sequence ID" value="KAL3425358.1"/>
    <property type="molecule type" value="Genomic_DNA"/>
</dbReference>
<dbReference type="InterPro" id="IPR011009">
    <property type="entry name" value="Kinase-like_dom_sf"/>
</dbReference>
<evidence type="ECO:0000256" key="2">
    <source>
        <dbReference type="ARBA" id="ARBA00005543"/>
    </source>
</evidence>
<comment type="similarity">
    <text evidence="2">Belongs to the AIM9 family.</text>
</comment>
<dbReference type="Proteomes" id="UP001629113">
    <property type="component" value="Unassembled WGS sequence"/>
</dbReference>
<keyword evidence="5" id="KW-0496">Mitochondrion</keyword>
<name>A0ABR4PPR0_9HELO</name>
<keyword evidence="4" id="KW-0809">Transit peptide</keyword>
<evidence type="ECO:0000256" key="6">
    <source>
        <dbReference type="ARBA" id="ARBA00031849"/>
    </source>
</evidence>
<evidence type="ECO:0000256" key="7">
    <source>
        <dbReference type="SAM" id="MobiDB-lite"/>
    </source>
</evidence>
<gene>
    <name evidence="8" type="ORF">PVAG01_02149</name>
</gene>
<feature type="region of interest" description="Disordered" evidence="7">
    <location>
        <begin position="98"/>
        <end position="119"/>
    </location>
</feature>
<keyword evidence="9" id="KW-1185">Reference proteome</keyword>
<sequence length="132" mass="14872">MQRFFRSTLSRKMSTGSKAQQHEHFFRYTGGRWLWDEEKQLRERYVQFDVEELKRVAAESIGAKSCISMSKLGEGGYNKVFKLTMDNGSVAVARIPCPNAGPASRTTASEVATMEPEPSSIYQSLRSTLGVR</sequence>
<dbReference type="Gene3D" id="3.30.200.20">
    <property type="entry name" value="Phosphorylase Kinase, domain 1"/>
    <property type="match status" value="1"/>
</dbReference>
<evidence type="ECO:0000313" key="8">
    <source>
        <dbReference type="EMBL" id="KAL3425358.1"/>
    </source>
</evidence>
<comment type="caution">
    <text evidence="8">The sequence shown here is derived from an EMBL/GenBank/DDBJ whole genome shotgun (WGS) entry which is preliminary data.</text>
</comment>
<evidence type="ECO:0000256" key="1">
    <source>
        <dbReference type="ARBA" id="ARBA00004173"/>
    </source>
</evidence>
<evidence type="ECO:0000256" key="5">
    <source>
        <dbReference type="ARBA" id="ARBA00023128"/>
    </source>
</evidence>
<dbReference type="InterPro" id="IPR051035">
    <property type="entry name" value="Mito_inheritance_9"/>
</dbReference>
<comment type="subcellular location">
    <subcellularLocation>
        <location evidence="1">Mitochondrion</location>
    </subcellularLocation>
</comment>
<evidence type="ECO:0000313" key="9">
    <source>
        <dbReference type="Proteomes" id="UP001629113"/>
    </source>
</evidence>
<dbReference type="PANTHER" id="PTHR36091:SF1">
    <property type="entry name" value="ALTERED INHERITANCE OF MITOCHONDRIA PROTEIN 9, MITOCHONDRIAL"/>
    <property type="match status" value="1"/>
</dbReference>
<dbReference type="SUPFAM" id="SSF56112">
    <property type="entry name" value="Protein kinase-like (PK-like)"/>
    <property type="match status" value="1"/>
</dbReference>
<reference evidence="8 9" key="1">
    <citation type="submission" date="2024-06" db="EMBL/GenBank/DDBJ databases">
        <title>Complete genome of Phlyctema vagabunda strain 19-DSS-EL-015.</title>
        <authorList>
            <person name="Fiorenzani C."/>
        </authorList>
    </citation>
    <scope>NUCLEOTIDE SEQUENCE [LARGE SCALE GENOMIC DNA]</scope>
    <source>
        <strain evidence="8 9">19-DSS-EL-015</strain>
    </source>
</reference>
<dbReference type="PANTHER" id="PTHR36091">
    <property type="entry name" value="ALTERED INHERITANCE OF MITOCHONDRIA PROTEIN 9, MITOCHONDRIAL"/>
    <property type="match status" value="1"/>
</dbReference>
<accession>A0ABR4PPR0</accession>
<proteinExistence type="inferred from homology"/>
<protein>
    <recommendedName>
        <fullName evidence="3">Altered inheritance of mitochondria protein 9, mitochondrial</fullName>
    </recommendedName>
    <alternativeName>
        <fullName evidence="6">Found in mitochondrial proteome protein 29</fullName>
    </alternativeName>
</protein>
<evidence type="ECO:0000256" key="3">
    <source>
        <dbReference type="ARBA" id="ARBA00016197"/>
    </source>
</evidence>
<evidence type="ECO:0000256" key="4">
    <source>
        <dbReference type="ARBA" id="ARBA00022946"/>
    </source>
</evidence>